<proteinExistence type="predicted"/>
<sequence>MAELLGLLAEASRLHSGMKCWLVQERAHRGSSHDVFRIEFSDSTQWAMRVCRGPHDWPAELRAVKTLDQIKHRHPRIRAPQVHGTKHPVWFMEWIEGSPMESWSRELSQRARQGFLDDMADFLLQLWSTPAPVPTYPTPVTPYSAWLTDSIDRGLRRTLSGDARWGDAMDYLIMRSMVAYYSIAVDEYTQIGIAHGDLSTHNIMVDSSLRVTGVIDWDWLYLAPLPAVIHHPWFIADVPGWKKDWNHDGQTFEWDREYLELAEKQLQIVLSKHPRYADLTGVQRIRQMLKEG</sequence>
<dbReference type="PANTHER" id="PTHR21310:SF37">
    <property type="entry name" value="AMINOGLYCOSIDE PHOSPHOTRANSFERASE DOMAIN-CONTAINING PROTEIN"/>
    <property type="match status" value="1"/>
</dbReference>
<dbReference type="Pfam" id="PF01636">
    <property type="entry name" value="APH"/>
    <property type="match status" value="1"/>
</dbReference>
<evidence type="ECO:0000313" key="3">
    <source>
        <dbReference type="Proteomes" id="UP001149074"/>
    </source>
</evidence>
<feature type="domain" description="Aminoglycoside phosphotransferase" evidence="1">
    <location>
        <begin position="26"/>
        <end position="224"/>
    </location>
</feature>
<reference evidence="2" key="1">
    <citation type="submission" date="2022-11" db="EMBL/GenBank/DDBJ databases">
        <authorList>
            <person name="Petersen C."/>
        </authorList>
    </citation>
    <scope>NUCLEOTIDE SEQUENCE</scope>
    <source>
        <strain evidence="2">IBT 30761</strain>
    </source>
</reference>
<protein>
    <recommendedName>
        <fullName evidence="1">Aminoglycoside phosphotransferase domain-containing protein</fullName>
    </recommendedName>
</protein>
<dbReference type="SUPFAM" id="SSF56112">
    <property type="entry name" value="Protein kinase-like (PK-like)"/>
    <property type="match status" value="1"/>
</dbReference>
<comment type="caution">
    <text evidence="2">The sequence shown here is derived from an EMBL/GenBank/DDBJ whole genome shotgun (WGS) entry which is preliminary data.</text>
</comment>
<dbReference type="Proteomes" id="UP001149074">
    <property type="component" value="Unassembled WGS sequence"/>
</dbReference>
<dbReference type="GeneID" id="81363536"/>
<name>A0A9W9JVE8_9EURO</name>
<dbReference type="Gene3D" id="3.90.1200.10">
    <property type="match status" value="1"/>
</dbReference>
<dbReference type="InterPro" id="IPR051678">
    <property type="entry name" value="AGP_Transferase"/>
</dbReference>
<organism evidence="2 3">
    <name type="scientific">Penicillium argentinense</name>
    <dbReference type="NCBI Taxonomy" id="1131581"/>
    <lineage>
        <taxon>Eukaryota</taxon>
        <taxon>Fungi</taxon>
        <taxon>Dikarya</taxon>
        <taxon>Ascomycota</taxon>
        <taxon>Pezizomycotina</taxon>
        <taxon>Eurotiomycetes</taxon>
        <taxon>Eurotiomycetidae</taxon>
        <taxon>Eurotiales</taxon>
        <taxon>Aspergillaceae</taxon>
        <taxon>Penicillium</taxon>
    </lineage>
</organism>
<dbReference type="InterPro" id="IPR002575">
    <property type="entry name" value="Aminoglycoside_PTrfase"/>
</dbReference>
<accession>A0A9W9JVE8</accession>
<dbReference type="RefSeq" id="XP_056469545.1">
    <property type="nucleotide sequence ID" value="XM_056624557.1"/>
</dbReference>
<keyword evidence="3" id="KW-1185">Reference proteome</keyword>
<evidence type="ECO:0000259" key="1">
    <source>
        <dbReference type="Pfam" id="PF01636"/>
    </source>
</evidence>
<reference evidence="2" key="2">
    <citation type="journal article" date="2023" name="IMA Fungus">
        <title>Comparative genomic study of the Penicillium genus elucidates a diverse pangenome and 15 lateral gene transfer events.</title>
        <authorList>
            <person name="Petersen C."/>
            <person name="Sorensen T."/>
            <person name="Nielsen M.R."/>
            <person name="Sondergaard T.E."/>
            <person name="Sorensen J.L."/>
            <person name="Fitzpatrick D.A."/>
            <person name="Frisvad J.C."/>
            <person name="Nielsen K.L."/>
        </authorList>
    </citation>
    <scope>NUCLEOTIDE SEQUENCE</scope>
    <source>
        <strain evidence="2">IBT 30761</strain>
    </source>
</reference>
<dbReference type="PANTHER" id="PTHR21310">
    <property type="entry name" value="AMINOGLYCOSIDE PHOSPHOTRANSFERASE-RELATED-RELATED"/>
    <property type="match status" value="1"/>
</dbReference>
<gene>
    <name evidence="2" type="ORF">N7532_012066</name>
</gene>
<dbReference type="OrthoDB" id="2906425at2759"/>
<dbReference type="EMBL" id="JAPQKI010000011">
    <property type="protein sequence ID" value="KAJ5083023.1"/>
    <property type="molecule type" value="Genomic_DNA"/>
</dbReference>
<evidence type="ECO:0000313" key="2">
    <source>
        <dbReference type="EMBL" id="KAJ5083023.1"/>
    </source>
</evidence>
<dbReference type="InterPro" id="IPR011009">
    <property type="entry name" value="Kinase-like_dom_sf"/>
</dbReference>
<dbReference type="AlphaFoldDB" id="A0A9W9JVE8"/>